<sequence>MLSRHIVQSKIALAFAASGVPIDTAKDIAFHMTDWHGDLEAMTKIWEQADQLSDDEITELVYTFLVHVPEHVAAATKLSDCGSVRDIFDVGVCNPDT</sequence>
<organism evidence="1 2">
    <name type="scientific">Stenomitos frigidus AS-A4</name>
    <dbReference type="NCBI Taxonomy" id="2933935"/>
    <lineage>
        <taxon>Bacteria</taxon>
        <taxon>Bacillati</taxon>
        <taxon>Cyanobacteriota</taxon>
        <taxon>Cyanophyceae</taxon>
        <taxon>Leptolyngbyales</taxon>
        <taxon>Leptolyngbyaceae</taxon>
        <taxon>Stenomitos</taxon>
    </lineage>
</organism>
<dbReference type="EMBL" id="JAMPLM010000033">
    <property type="protein sequence ID" value="MEP1061391.1"/>
    <property type="molecule type" value="Genomic_DNA"/>
</dbReference>
<dbReference type="RefSeq" id="WP_190447212.1">
    <property type="nucleotide sequence ID" value="NZ_JAMPLM010000033.1"/>
</dbReference>
<gene>
    <name evidence="1" type="ORF">NDI38_23450</name>
</gene>
<dbReference type="Proteomes" id="UP001476950">
    <property type="component" value="Unassembled WGS sequence"/>
</dbReference>
<comment type="caution">
    <text evidence="1">The sequence shown here is derived from an EMBL/GenBank/DDBJ whole genome shotgun (WGS) entry which is preliminary data.</text>
</comment>
<evidence type="ECO:0000313" key="2">
    <source>
        <dbReference type="Proteomes" id="UP001476950"/>
    </source>
</evidence>
<name>A0ABV0KQ70_9CYAN</name>
<keyword evidence="2" id="KW-1185">Reference proteome</keyword>
<reference evidence="1 2" key="1">
    <citation type="submission" date="2022-04" db="EMBL/GenBank/DDBJ databases">
        <title>Positive selection, recombination, and allopatry shape intraspecific diversity of widespread and dominant cyanobacteria.</title>
        <authorList>
            <person name="Wei J."/>
            <person name="Shu W."/>
            <person name="Hu C."/>
        </authorList>
    </citation>
    <scope>NUCLEOTIDE SEQUENCE [LARGE SCALE GENOMIC DNA]</scope>
    <source>
        <strain evidence="1 2">AS-A4</strain>
    </source>
</reference>
<accession>A0ABV0KQ70</accession>
<evidence type="ECO:0000313" key="1">
    <source>
        <dbReference type="EMBL" id="MEP1061391.1"/>
    </source>
</evidence>
<proteinExistence type="predicted"/>
<protein>
    <submittedName>
        <fullName evidence="1">Uncharacterized protein</fullName>
    </submittedName>
</protein>